<comment type="catalytic activity">
    <reaction evidence="15">
        <text>[GlcNAc-(1-&gt;4)-Mur2Ac(oyl-L-Ala-gamma-D-Glu-L-Lys-D-Ala-D-Ala)](n)-di-trans,octa-cis-undecaprenyl diphosphate + beta-D-GlcNAc-(1-&gt;4)-Mur2Ac(oyl-L-Ala-gamma-D-Glu-L-Lys-D-Ala-D-Ala)-di-trans,octa-cis-undecaprenyl diphosphate = [GlcNAc-(1-&gt;4)-Mur2Ac(oyl-L-Ala-gamma-D-Glu-L-Lys-D-Ala-D-Ala)](n+1)-di-trans,octa-cis-undecaprenyl diphosphate + di-trans,octa-cis-undecaprenyl diphosphate + H(+)</text>
        <dbReference type="Rhea" id="RHEA:23708"/>
        <dbReference type="Rhea" id="RHEA-COMP:9602"/>
        <dbReference type="Rhea" id="RHEA-COMP:9603"/>
        <dbReference type="ChEBI" id="CHEBI:15378"/>
        <dbReference type="ChEBI" id="CHEBI:58405"/>
        <dbReference type="ChEBI" id="CHEBI:60033"/>
        <dbReference type="ChEBI" id="CHEBI:78435"/>
        <dbReference type="EC" id="2.4.99.28"/>
    </reaction>
</comment>
<evidence type="ECO:0000256" key="8">
    <source>
        <dbReference type="ARBA" id="ARBA00022960"/>
    </source>
</evidence>
<evidence type="ECO:0000259" key="19">
    <source>
        <dbReference type="Pfam" id="PF00912"/>
    </source>
</evidence>
<comment type="caution">
    <text evidence="20">The sequence shown here is derived from an EMBL/GenBank/DDBJ whole genome shotgun (WGS) entry which is preliminary data.</text>
</comment>
<evidence type="ECO:0000256" key="9">
    <source>
        <dbReference type="ARBA" id="ARBA00022984"/>
    </source>
</evidence>
<keyword evidence="10 17" id="KW-1133">Transmembrane helix</keyword>
<dbReference type="InterPro" id="IPR001264">
    <property type="entry name" value="Glyco_trans_51"/>
</dbReference>
<evidence type="ECO:0000256" key="16">
    <source>
        <dbReference type="SAM" id="MobiDB-lite"/>
    </source>
</evidence>
<comment type="catalytic activity">
    <reaction evidence="14">
        <text>Preferential cleavage: (Ac)2-L-Lys-D-Ala-|-D-Ala. Also transpeptidation of peptidyl-alanyl moieties that are N-acyl substituents of D-alanine.</text>
        <dbReference type="EC" id="3.4.16.4"/>
    </reaction>
</comment>
<dbReference type="Proteomes" id="UP001500782">
    <property type="component" value="Unassembled WGS sequence"/>
</dbReference>
<dbReference type="Gene3D" id="2.60.40.10">
    <property type="entry name" value="Immunoglobulins"/>
    <property type="match status" value="1"/>
</dbReference>
<dbReference type="InterPro" id="IPR012338">
    <property type="entry name" value="Beta-lactam/transpept-like"/>
</dbReference>
<dbReference type="Pfam" id="PF00912">
    <property type="entry name" value="Transgly"/>
    <property type="match status" value="1"/>
</dbReference>
<dbReference type="EMBL" id="BAAADJ010000023">
    <property type="protein sequence ID" value="GAA0332918.1"/>
    <property type="molecule type" value="Genomic_DNA"/>
</dbReference>
<keyword evidence="5" id="KW-0808">Transferase</keyword>
<keyword evidence="21" id="KW-1185">Reference proteome</keyword>
<gene>
    <name evidence="20" type="ORF">GCM10008967_24530</name>
</gene>
<evidence type="ECO:0000256" key="5">
    <source>
        <dbReference type="ARBA" id="ARBA00022679"/>
    </source>
</evidence>
<evidence type="ECO:0000256" key="2">
    <source>
        <dbReference type="ARBA" id="ARBA00022645"/>
    </source>
</evidence>
<dbReference type="InterPro" id="IPR001460">
    <property type="entry name" value="PCN-bd_Tpept"/>
</dbReference>
<dbReference type="SUPFAM" id="SSF56601">
    <property type="entry name" value="beta-lactamase/transpeptidase-like"/>
    <property type="match status" value="1"/>
</dbReference>
<organism evidence="20 21">
    <name type="scientific">Bacillus carboniphilus</name>
    <dbReference type="NCBI Taxonomy" id="86663"/>
    <lineage>
        <taxon>Bacteria</taxon>
        <taxon>Bacillati</taxon>
        <taxon>Bacillota</taxon>
        <taxon>Bacilli</taxon>
        <taxon>Bacillales</taxon>
        <taxon>Bacillaceae</taxon>
        <taxon>Bacillus</taxon>
    </lineage>
</organism>
<evidence type="ECO:0000256" key="4">
    <source>
        <dbReference type="ARBA" id="ARBA00022676"/>
    </source>
</evidence>
<evidence type="ECO:0000256" key="3">
    <source>
        <dbReference type="ARBA" id="ARBA00022670"/>
    </source>
</evidence>
<keyword evidence="9" id="KW-0573">Peptidoglycan synthesis</keyword>
<dbReference type="RefSeq" id="WP_343799456.1">
    <property type="nucleotide sequence ID" value="NZ_BAAADJ010000023.1"/>
</dbReference>
<evidence type="ECO:0000256" key="1">
    <source>
        <dbReference type="ARBA" id="ARBA00022475"/>
    </source>
</evidence>
<dbReference type="PANTHER" id="PTHR32282:SF32">
    <property type="entry name" value="PENICILLIN-BINDING PROTEIN 2A"/>
    <property type="match status" value="1"/>
</dbReference>
<feature type="compositionally biased region" description="Polar residues" evidence="16">
    <location>
        <begin position="907"/>
        <end position="917"/>
    </location>
</feature>
<evidence type="ECO:0000256" key="13">
    <source>
        <dbReference type="ARBA" id="ARBA00023316"/>
    </source>
</evidence>
<evidence type="ECO:0000259" key="18">
    <source>
        <dbReference type="Pfam" id="PF00905"/>
    </source>
</evidence>
<evidence type="ECO:0008006" key="22">
    <source>
        <dbReference type="Google" id="ProtNLM"/>
    </source>
</evidence>
<evidence type="ECO:0000256" key="6">
    <source>
        <dbReference type="ARBA" id="ARBA00022692"/>
    </source>
</evidence>
<dbReference type="Gene3D" id="3.40.710.10">
    <property type="entry name" value="DD-peptidase/beta-lactamase superfamily"/>
    <property type="match status" value="1"/>
</dbReference>
<dbReference type="InterPro" id="IPR023346">
    <property type="entry name" value="Lysozyme-like_dom_sf"/>
</dbReference>
<keyword evidence="13" id="KW-0961">Cell wall biogenesis/degradation</keyword>
<keyword evidence="4" id="KW-0328">Glycosyltransferase</keyword>
<keyword evidence="1" id="KW-1003">Cell membrane</keyword>
<reference evidence="21" key="1">
    <citation type="journal article" date="2019" name="Int. J. Syst. Evol. Microbiol.">
        <title>The Global Catalogue of Microorganisms (GCM) 10K type strain sequencing project: providing services to taxonomists for standard genome sequencing and annotation.</title>
        <authorList>
            <consortium name="The Broad Institute Genomics Platform"/>
            <consortium name="The Broad Institute Genome Sequencing Center for Infectious Disease"/>
            <person name="Wu L."/>
            <person name="Ma J."/>
        </authorList>
    </citation>
    <scope>NUCLEOTIDE SEQUENCE [LARGE SCALE GENOMIC DNA]</scope>
    <source>
        <strain evidence="21">JCM 9731</strain>
    </source>
</reference>
<feature type="region of interest" description="Disordered" evidence="16">
    <location>
        <begin position="907"/>
        <end position="971"/>
    </location>
</feature>
<dbReference type="InterPro" id="IPR013783">
    <property type="entry name" value="Ig-like_fold"/>
</dbReference>
<keyword evidence="11 17" id="KW-0472">Membrane</keyword>
<feature type="domain" description="Glycosyl transferase family 51" evidence="19">
    <location>
        <begin position="96"/>
        <end position="282"/>
    </location>
</feature>
<dbReference type="Pfam" id="PF00905">
    <property type="entry name" value="Transpeptidase"/>
    <property type="match status" value="1"/>
</dbReference>
<evidence type="ECO:0000256" key="17">
    <source>
        <dbReference type="SAM" id="Phobius"/>
    </source>
</evidence>
<dbReference type="Gene3D" id="3.90.1310.40">
    <property type="match status" value="1"/>
</dbReference>
<sequence length="971" mass="108031">MKDKNAWKERLLSIYHILASDKSKKGARITYGVTWNIILIFLIVIVLVSAFAGGVGAGYFASLVKDEPLRSYESMRKDIYNYEETSEVYFANNVYLGKLRSDIDRDEVSIDNVSQYLKDAIIATEDEYFEIHQGVVPKAILRALYQEFANSSMQSGGSTLTQQLIKNQILTNEVSFDRKAKEILLALRLEKFFDKDQILEAYLNVSPFGRNSSGRNIAGVQTAAQGIFGVDADKLTLPQAAFIAGLPQSPSAYTPFQNDGTLKSPEGLEPGLNRMKIVLTRMLEEEKITQEEFDKAINYDITQDFIEPKPSPMENYPWLTVEVELRATEIIMEMLATEDGYTKEDLALDDELYNKYYSLAYRNLRQNGYTIHTTIEKDIYDKMQEVVKAYEYYGNDKPEKHIDPNTSEETVVMEQVETGAMLIENKTGKIISFVGGRDHSREQTNHATNAPRQNGSTMKPLLVYAPAFELGTLQPASIIPDVKLLLNDGSGKEWEPKNYSKGYNGLTTARVALTKSFNIPAVKAYLDILPQRPAEFLNKMGVTTLSEGDYHNPSMALGAMTYGVTVEENVNAYSTFANNGTFIDAYMIEKIVNKDGKTIYKHESQPVDVFSPQTAYLTIDMMRDVITQGTAASVPGRLNFKADWAGKTGTTNETHDSWFVATNPNVTFGVWIGYDTPKTLEANYKGLSPGVRNNYLWADLMNATYEIKPELVAPQENFQMPGGIVKRSYCAVSGLLPSEICMESGLVQTDLFNAKFVPTETDNSLIEGRYVTIGDKKYLALETTPEEFTQEGLLLNPEFIEKMGGEELQDPKQLIPDKENWSDILVPDDVLEENGKVPAAVKTTAKDQKISWGANTEEDIIGYRIYQRIDGETDSVVGHVLAGDELSYDVGNGEFYVTAVDIAGQESSPSNILQVGNVQPEDPETEPADGDNEPTDPPDNNGGNSGEGSGDGDEDTPPDDERDPIDEILNP</sequence>
<name>A0ABP3G2Z4_9BACI</name>
<keyword evidence="7" id="KW-0378">Hydrolase</keyword>
<dbReference type="PANTHER" id="PTHR32282">
    <property type="entry name" value="BINDING PROTEIN TRANSPEPTIDASE, PUTATIVE-RELATED"/>
    <property type="match status" value="1"/>
</dbReference>
<proteinExistence type="predicted"/>
<evidence type="ECO:0000256" key="12">
    <source>
        <dbReference type="ARBA" id="ARBA00023268"/>
    </source>
</evidence>
<evidence type="ECO:0000256" key="14">
    <source>
        <dbReference type="ARBA" id="ARBA00034000"/>
    </source>
</evidence>
<accession>A0ABP3G2Z4</accession>
<keyword evidence="12" id="KW-0511">Multifunctional enzyme</keyword>
<protein>
    <recommendedName>
        <fullName evidence="22">Penicillin-sensitive transpeptidase</fullName>
    </recommendedName>
</protein>
<dbReference type="Gene3D" id="1.10.3810.10">
    <property type="entry name" value="Biosynthetic peptidoglycan transglycosylase-like"/>
    <property type="match status" value="1"/>
</dbReference>
<evidence type="ECO:0000313" key="20">
    <source>
        <dbReference type="EMBL" id="GAA0332918.1"/>
    </source>
</evidence>
<evidence type="ECO:0000256" key="15">
    <source>
        <dbReference type="ARBA" id="ARBA00049902"/>
    </source>
</evidence>
<keyword evidence="6 17" id="KW-0812">Transmembrane</keyword>
<keyword evidence="8" id="KW-0133">Cell shape</keyword>
<evidence type="ECO:0000256" key="11">
    <source>
        <dbReference type="ARBA" id="ARBA00023136"/>
    </source>
</evidence>
<keyword evidence="2" id="KW-0121">Carboxypeptidase</keyword>
<feature type="domain" description="Penicillin-binding protein transpeptidase" evidence="18">
    <location>
        <begin position="419"/>
        <end position="667"/>
    </location>
</feature>
<dbReference type="InterPro" id="IPR036950">
    <property type="entry name" value="PBP_transglycosylase"/>
</dbReference>
<keyword evidence="3" id="KW-0645">Protease</keyword>
<feature type="compositionally biased region" description="Acidic residues" evidence="16">
    <location>
        <begin position="921"/>
        <end position="936"/>
    </location>
</feature>
<evidence type="ECO:0000313" key="21">
    <source>
        <dbReference type="Proteomes" id="UP001500782"/>
    </source>
</evidence>
<dbReference type="SUPFAM" id="SSF53955">
    <property type="entry name" value="Lysozyme-like"/>
    <property type="match status" value="1"/>
</dbReference>
<feature type="compositionally biased region" description="Acidic residues" evidence="16">
    <location>
        <begin position="950"/>
        <end position="971"/>
    </location>
</feature>
<dbReference type="InterPro" id="IPR050396">
    <property type="entry name" value="Glycosyltr_51/Transpeptidase"/>
</dbReference>
<evidence type="ECO:0000256" key="10">
    <source>
        <dbReference type="ARBA" id="ARBA00022989"/>
    </source>
</evidence>
<feature type="transmembrane region" description="Helical" evidence="17">
    <location>
        <begin position="33"/>
        <end position="61"/>
    </location>
</feature>
<evidence type="ECO:0000256" key="7">
    <source>
        <dbReference type="ARBA" id="ARBA00022801"/>
    </source>
</evidence>